<organism evidence="2 3">
    <name type="scientific">Actinacidiphila cocklensis</name>
    <dbReference type="NCBI Taxonomy" id="887465"/>
    <lineage>
        <taxon>Bacteria</taxon>
        <taxon>Bacillati</taxon>
        <taxon>Actinomycetota</taxon>
        <taxon>Actinomycetes</taxon>
        <taxon>Kitasatosporales</taxon>
        <taxon>Streptomycetaceae</taxon>
        <taxon>Actinacidiphila</taxon>
    </lineage>
</organism>
<comment type="caution">
    <text evidence="2">The sequence shown here is derived from an EMBL/GenBank/DDBJ whole genome shotgun (WGS) entry which is preliminary data.</text>
</comment>
<evidence type="ECO:0000313" key="2">
    <source>
        <dbReference type="EMBL" id="CAG6393807.1"/>
    </source>
</evidence>
<evidence type="ECO:0000313" key="3">
    <source>
        <dbReference type="Proteomes" id="UP001152519"/>
    </source>
</evidence>
<gene>
    <name evidence="2" type="ORF">SCOCK_220061</name>
</gene>
<accession>A0A9W4DTR0</accession>
<reference evidence="2" key="1">
    <citation type="submission" date="2021-05" db="EMBL/GenBank/DDBJ databases">
        <authorList>
            <person name="Arsene-Ploetze F."/>
        </authorList>
    </citation>
    <scope>NUCLEOTIDE SEQUENCE</scope>
    <source>
        <strain evidence="2">DSM 42138</strain>
    </source>
</reference>
<name>A0A9W4DTR0_9ACTN</name>
<feature type="compositionally biased region" description="Basic and acidic residues" evidence="1">
    <location>
        <begin position="160"/>
        <end position="172"/>
    </location>
</feature>
<dbReference type="AlphaFoldDB" id="A0A9W4DTR0"/>
<proteinExistence type="predicted"/>
<dbReference type="EMBL" id="CAJSLV010000051">
    <property type="protein sequence ID" value="CAG6393807.1"/>
    <property type="molecule type" value="Genomic_DNA"/>
</dbReference>
<protein>
    <submittedName>
        <fullName evidence="2">Uncharacterized protein</fullName>
    </submittedName>
</protein>
<feature type="region of interest" description="Disordered" evidence="1">
    <location>
        <begin position="231"/>
        <end position="321"/>
    </location>
</feature>
<feature type="compositionally biased region" description="Pro residues" evidence="1">
    <location>
        <begin position="243"/>
        <end position="252"/>
    </location>
</feature>
<keyword evidence="3" id="KW-1185">Reference proteome</keyword>
<dbReference type="Proteomes" id="UP001152519">
    <property type="component" value="Unassembled WGS sequence"/>
</dbReference>
<sequence length="321" mass="33575">MHRGEGGEVAEVVAAVEDAAGVHLAQIRRQGDALVHTGRAQLQDVASRLDHQVVVGGELGQWDAQRLEGGVRVLGAAGVDGDRPAALVLDPGAPPGAVAVEEAGQLRADRGDAGVGAGVVHLGGVRVPALGTVVAEDDEVVQGGDPGEAAVADGHTGRAAGDHGHRRDVRREPRQRRDRARVGAGLLRIGHDRGERAVEIQRHDRALRLRQQRVESYFALRRAGRRNLGVTHDSDLTVAPCPRGYPPTPVPGPSRRRSEPCAPEDAGQRGRVGVPPGEALGAELRDEPPTGGKVPGRREGATRGEEFSVRSGGVRGSRGGD</sequence>
<evidence type="ECO:0000256" key="1">
    <source>
        <dbReference type="SAM" id="MobiDB-lite"/>
    </source>
</evidence>
<feature type="region of interest" description="Disordered" evidence="1">
    <location>
        <begin position="142"/>
        <end position="183"/>
    </location>
</feature>
<feature type="compositionally biased region" description="Basic and acidic residues" evidence="1">
    <location>
        <begin position="296"/>
        <end position="308"/>
    </location>
</feature>